<dbReference type="STRING" id="909613.UO65_0770"/>
<comment type="caution">
    <text evidence="2">The sequence shown here is derived from an EMBL/GenBank/DDBJ whole genome shotgun (WGS) entry which is preliminary data.</text>
</comment>
<protein>
    <submittedName>
        <fullName evidence="2">Uncharacterized protein</fullName>
    </submittedName>
</protein>
<keyword evidence="3" id="KW-1185">Reference proteome</keyword>
<gene>
    <name evidence="2" type="ORF">UO65_0770</name>
</gene>
<dbReference type="AlphaFoldDB" id="W7ISN4"/>
<reference evidence="2 3" key="1">
    <citation type="journal article" date="2014" name="Genome Announc.">
        <title>Draft Genome Sequence of the Antitrypanosomally Active Sponge-Associated Bacterium Actinokineospora sp. Strain EG49.</title>
        <authorList>
            <person name="Harjes J."/>
            <person name="Ryu T."/>
            <person name="Abdelmohsen U.R."/>
            <person name="Moitinho-Silva L."/>
            <person name="Horn H."/>
            <person name="Ravasi T."/>
            <person name="Hentschel U."/>
        </authorList>
    </citation>
    <scope>NUCLEOTIDE SEQUENCE [LARGE SCALE GENOMIC DNA]</scope>
    <source>
        <strain evidence="2 3">EG49</strain>
    </source>
</reference>
<proteinExistence type="predicted"/>
<organism evidence="2 3">
    <name type="scientific">Actinokineospora spheciospongiae</name>
    <dbReference type="NCBI Taxonomy" id="909613"/>
    <lineage>
        <taxon>Bacteria</taxon>
        <taxon>Bacillati</taxon>
        <taxon>Actinomycetota</taxon>
        <taxon>Actinomycetes</taxon>
        <taxon>Pseudonocardiales</taxon>
        <taxon>Pseudonocardiaceae</taxon>
        <taxon>Actinokineospora</taxon>
    </lineage>
</organism>
<sequence>MGRTAVCLVGPGPPGGGVSRGGAEGARPQAARWSAARVARTTPRIGTSGVRLDSHLYSYARPPMR</sequence>
<accession>W7ISN4</accession>
<evidence type="ECO:0000256" key="1">
    <source>
        <dbReference type="SAM" id="MobiDB-lite"/>
    </source>
</evidence>
<feature type="region of interest" description="Disordered" evidence="1">
    <location>
        <begin position="9"/>
        <end position="39"/>
    </location>
</feature>
<evidence type="ECO:0000313" key="2">
    <source>
        <dbReference type="EMBL" id="EWC63940.1"/>
    </source>
</evidence>
<name>W7ISN4_9PSEU</name>
<dbReference type="EMBL" id="AYXG01000028">
    <property type="protein sequence ID" value="EWC63940.1"/>
    <property type="molecule type" value="Genomic_DNA"/>
</dbReference>
<dbReference type="Proteomes" id="UP000019277">
    <property type="component" value="Unassembled WGS sequence"/>
</dbReference>
<evidence type="ECO:0000313" key="3">
    <source>
        <dbReference type="Proteomes" id="UP000019277"/>
    </source>
</evidence>
<feature type="compositionally biased region" description="Gly residues" evidence="1">
    <location>
        <begin position="15"/>
        <end position="24"/>
    </location>
</feature>